<dbReference type="RefSeq" id="WP_290361639.1">
    <property type="nucleotide sequence ID" value="NZ_JAUHHC010000014.1"/>
</dbReference>
<evidence type="ECO:0000313" key="2">
    <source>
        <dbReference type="Proteomes" id="UP001228044"/>
    </source>
</evidence>
<organism evidence="1 2">
    <name type="scientific">Roseateles violae</name>
    <dbReference type="NCBI Taxonomy" id="3058042"/>
    <lineage>
        <taxon>Bacteria</taxon>
        <taxon>Pseudomonadati</taxon>
        <taxon>Pseudomonadota</taxon>
        <taxon>Betaproteobacteria</taxon>
        <taxon>Burkholderiales</taxon>
        <taxon>Sphaerotilaceae</taxon>
        <taxon>Roseateles</taxon>
    </lineage>
</organism>
<dbReference type="InterPro" id="IPR027417">
    <property type="entry name" value="P-loop_NTPase"/>
</dbReference>
<dbReference type="SUPFAM" id="SSF52540">
    <property type="entry name" value="P-loop containing nucleoside triphosphate hydrolases"/>
    <property type="match status" value="1"/>
</dbReference>
<sequence length="216" mass="23520">MSVKNEPRIEAYIGSSGSGKGVSLNARLKELKPPRLLIWDPRNEYGKHAPAAASLSHLVGAFKHARGGPIKMRFVAGPDLPIEQAFAAVCKLAFAAGNLVFLAEELSDVTSASKAPPAWRQVITQGRHQALHVMAAAQRPALIDKTLLGNCTYVRCFGLRYREDRRAMAQAMDVDEARVQALRTVKDARGVTIGYLERDFRNADEAAAGTIKLRAT</sequence>
<reference evidence="1 2" key="1">
    <citation type="submission" date="2023-06" db="EMBL/GenBank/DDBJ databases">
        <title>Pelomonas sp. PFR6 16S ribosomal RNA gene Genome sequencing and assembly.</title>
        <authorList>
            <person name="Woo H."/>
        </authorList>
    </citation>
    <scope>NUCLEOTIDE SEQUENCE [LARGE SCALE GENOMIC DNA]</scope>
    <source>
        <strain evidence="1 2">PFR6</strain>
    </source>
</reference>
<comment type="caution">
    <text evidence="1">The sequence shown here is derived from an EMBL/GenBank/DDBJ whole genome shotgun (WGS) entry which is preliminary data.</text>
</comment>
<keyword evidence="2" id="KW-1185">Reference proteome</keyword>
<dbReference type="Gene3D" id="3.40.50.300">
    <property type="entry name" value="P-loop containing nucleotide triphosphate hydrolases"/>
    <property type="match status" value="1"/>
</dbReference>
<evidence type="ECO:0008006" key="3">
    <source>
        <dbReference type="Google" id="ProtNLM"/>
    </source>
</evidence>
<name>A0ABT8E0G8_9BURK</name>
<accession>A0ABT8E0G8</accession>
<dbReference type="Proteomes" id="UP001228044">
    <property type="component" value="Unassembled WGS sequence"/>
</dbReference>
<dbReference type="EMBL" id="JAUHHC010000014">
    <property type="protein sequence ID" value="MDN3923340.1"/>
    <property type="molecule type" value="Genomic_DNA"/>
</dbReference>
<protein>
    <recommendedName>
        <fullName evidence="3">Helicase HerA central domain-containing protein</fullName>
    </recommendedName>
</protein>
<gene>
    <name evidence="1" type="ORF">QWJ38_23945</name>
</gene>
<proteinExistence type="predicted"/>
<evidence type="ECO:0000313" key="1">
    <source>
        <dbReference type="EMBL" id="MDN3923340.1"/>
    </source>
</evidence>